<name>A0A5B0QY35_PUCGR</name>
<dbReference type="AlphaFoldDB" id="A0A5B0QY35"/>
<protein>
    <submittedName>
        <fullName evidence="1">Uncharacterized protein</fullName>
    </submittedName>
</protein>
<gene>
    <name evidence="1" type="ORF">PGT21_033299</name>
</gene>
<comment type="caution">
    <text evidence="1">The sequence shown here is derived from an EMBL/GenBank/DDBJ whole genome shotgun (WGS) entry which is preliminary data.</text>
</comment>
<proteinExistence type="predicted"/>
<sequence length="90" mass="10557">MYLALCRTWLTFRLNARCRRRTRANFLPPHHYQAVSIDNFFCTKSHSKQTLSPATHSQLWRPWRLTIVGVQTSSSGRSGLLRSYRLHVVN</sequence>
<evidence type="ECO:0000313" key="1">
    <source>
        <dbReference type="EMBL" id="KAA1118196.1"/>
    </source>
</evidence>
<reference evidence="1 2" key="1">
    <citation type="submission" date="2019-05" db="EMBL/GenBank/DDBJ databases">
        <title>Emergence of the Ug99 lineage of the wheat stem rust pathogen through somatic hybridization.</title>
        <authorList>
            <person name="Li F."/>
            <person name="Upadhyaya N.M."/>
            <person name="Sperschneider J."/>
            <person name="Matny O."/>
            <person name="Nguyen-Phuc H."/>
            <person name="Mago R."/>
            <person name="Raley C."/>
            <person name="Miller M.E."/>
            <person name="Silverstein K.A.T."/>
            <person name="Henningsen E."/>
            <person name="Hirsch C.D."/>
            <person name="Visser B."/>
            <person name="Pretorius Z.A."/>
            <person name="Steffenson B.J."/>
            <person name="Schwessinger B."/>
            <person name="Dodds P.N."/>
            <person name="Figueroa M."/>
        </authorList>
    </citation>
    <scope>NUCLEOTIDE SEQUENCE [LARGE SCALE GENOMIC DNA]</scope>
    <source>
        <strain evidence="1">21-0</strain>
    </source>
</reference>
<organism evidence="1 2">
    <name type="scientific">Puccinia graminis f. sp. tritici</name>
    <dbReference type="NCBI Taxonomy" id="56615"/>
    <lineage>
        <taxon>Eukaryota</taxon>
        <taxon>Fungi</taxon>
        <taxon>Dikarya</taxon>
        <taxon>Basidiomycota</taxon>
        <taxon>Pucciniomycotina</taxon>
        <taxon>Pucciniomycetes</taxon>
        <taxon>Pucciniales</taxon>
        <taxon>Pucciniaceae</taxon>
        <taxon>Puccinia</taxon>
    </lineage>
</organism>
<keyword evidence="2" id="KW-1185">Reference proteome</keyword>
<accession>A0A5B0QY35</accession>
<dbReference type="Proteomes" id="UP000324748">
    <property type="component" value="Unassembled WGS sequence"/>
</dbReference>
<dbReference type="EMBL" id="VSWC01000002">
    <property type="protein sequence ID" value="KAA1118196.1"/>
    <property type="molecule type" value="Genomic_DNA"/>
</dbReference>
<evidence type="ECO:0000313" key="2">
    <source>
        <dbReference type="Proteomes" id="UP000324748"/>
    </source>
</evidence>